<dbReference type="InterPro" id="IPR038718">
    <property type="entry name" value="SNF2-like_sf"/>
</dbReference>
<keyword evidence="9" id="KW-0539">Nucleus</keyword>
<dbReference type="InterPro" id="IPR014012">
    <property type="entry name" value="HSA_dom"/>
</dbReference>
<sequence length="1616" mass="190612">MTSAVDSTAIIDDESTSNTLKRRRSSNIIQNDSDIEQQTPLKRVRTLSSMNNSISDNNNIQSMFICLNDIVQSHRNLVHEYVNLQMCDRSNLSLDEQRFIQAEEDLIEKVEKNLHDINNTSSSTPPSSSSSRCGKRPRYQSINSSNQSFDRIKHEAHILKRIDELKSDGKWTNQRLAKCIEPKKRKTHWDYLLDEMCWLAEDFLLEKRWKQEMAKKLSLAVLKYFRDKNYLENQKQHNEYKRQRKQAQFICKEVMNFWKNINKLAEYKQTTRIEELRKHQLDLHLNLIINETEKYSNWLVKSLQTTNQNQINNNIDNDEEYHINDDDDNDDNEETIEYEEQYEKDEYDLNELKELQADQDESIDILLKRYYGIDILNSSSEKENNLPHEHEENLSDSDTNENLDEESTLNELNENNLINKDLLDNNQIITTDKQMNDLATTVQLFQPTGFTLNTTTVKTPVPFLLKHSLREYQHVGLDWLVTLYENKLNCILADEMGLGKTIQTIALLAHLACKKGVWGPHLIVVPTSVMLNWELEFKKWCPAFKILTYYGTIKERQLKRQGWTKMNAFHICITSYNLILQDVKLFRRKKWKYLILDEAHHIKNFKSQRWQKLLNFHSQHRLLLTGTPLQNSLMELWSLMHFLMPNIFSSHENFRQWFSNPLNEMIEQEQIQTNDLLIKRLHKILRPFILRRLKIDVEKQIPKKFEHIIMCNLSKRQRQLYDDFIQCKTTRDIIQQGNYMSVINILMQLRKVCNHPDLFETRSIISPFIFQNNLIEYQIPKLIFDINLKNPYVLYNTQPNDTFFSYRIKLTLQATKSMIMNIINCNNNNNNNNNNDDDDDKRQRIPLTTSIIERYRNTSIWYQSNETTTKNLRNHSEINQNLLTDFNDHKFQSENIYHEICKQRQQERLSRYELLCQINADRCQSLPLYGHDFLSQIELIMRPCHRLNRTTFSGYALCQYVHESLTTTQDFMSTTDTLRKLIKTNREILDEYRDILNRFIICTKRVLASPIELFQTNGIRLTNKINQQKPLIEVLSSIDFDIFSPIRQNMFLQFPERRLIQYDCGKLQTLDLLLSDLKHNKHRCLIFTQMTKMLDILELFLNYHNYTYVRLDGTTDVLQRHILMERFNSDEKIFVFLLSTRAGGIGINLTGADTVIFYDSDWNPTMDAQAQDRCHRIGQTKDVHIYRLICKSTIEENILKKANQKRLLGNLTIDGGSFDVNYFKKNNIRELFDPSTTVEDIVRERNGYQERLDSNRTITTTTTTMIDNNLTTTEFEEALASVEDEIDRQAANELNKEVQAELTEFNEDEINHLHEDQLIEKQKQKMKTIEENLKTFDEQLRPIERYALRYIEANRDDHQTSQSSSNIHLDTEQIRKDWQLSRLKALKEQEEKQFEQEDDEMMYTYIRDNEQKVKYNYTYSCARYSLVANELARYEKYSTVHDVNHTSFSSPIPLLSVPLSISPSSRLSPPPLSPGIIKRSFKSINTFSKTSNDNIQRRRHLQIIPSPPPSPLPFTNKQIQSRIKETQHNSKNADCINFITFLNSDDDDDDGDDDLHNNSNNSTSNHSKRIYLSKPKATISTLTHLSPILSRKKSPLITNTKSGVERKVHFSNSLPH</sequence>
<dbReference type="FunFam" id="3.40.50.10810:FF:000005">
    <property type="entry name" value="Photoperiod-independent early flowering 1"/>
    <property type="match status" value="1"/>
</dbReference>
<dbReference type="Pfam" id="PF07529">
    <property type="entry name" value="HSA"/>
    <property type="match status" value="1"/>
</dbReference>
<dbReference type="CDD" id="cd18793">
    <property type="entry name" value="SF2_C_SNF"/>
    <property type="match status" value="1"/>
</dbReference>
<dbReference type="InterPro" id="IPR027417">
    <property type="entry name" value="P-loop_NTPase"/>
</dbReference>
<keyword evidence="7" id="KW-0156">Chromatin regulator</keyword>
<dbReference type="GO" id="GO:0005524">
    <property type="term" value="F:ATP binding"/>
    <property type="evidence" value="ECO:0007669"/>
    <property type="project" value="UniProtKB-KW"/>
</dbReference>
<feature type="domain" description="Helicase ATP-binding" evidence="12">
    <location>
        <begin position="481"/>
        <end position="646"/>
    </location>
</feature>
<dbReference type="Gene3D" id="1.20.120.850">
    <property type="entry name" value="SWI2/SNF2 ATPases, N-terminal domain"/>
    <property type="match status" value="1"/>
</dbReference>
<keyword evidence="10" id="KW-0175">Coiled coil</keyword>
<evidence type="ECO:0000256" key="9">
    <source>
        <dbReference type="ARBA" id="ARBA00023242"/>
    </source>
</evidence>
<evidence type="ECO:0000259" key="12">
    <source>
        <dbReference type="PROSITE" id="PS51192"/>
    </source>
</evidence>
<dbReference type="GO" id="GO:0000812">
    <property type="term" value="C:Swr1 complex"/>
    <property type="evidence" value="ECO:0007669"/>
    <property type="project" value="TreeGrafter"/>
</dbReference>
<evidence type="ECO:0000256" key="5">
    <source>
        <dbReference type="ARBA" id="ARBA00022806"/>
    </source>
</evidence>
<evidence type="ECO:0000256" key="10">
    <source>
        <dbReference type="SAM" id="Coils"/>
    </source>
</evidence>
<dbReference type="GO" id="GO:0004386">
    <property type="term" value="F:helicase activity"/>
    <property type="evidence" value="ECO:0007669"/>
    <property type="project" value="UniProtKB-KW"/>
</dbReference>
<feature type="coiled-coil region" evidence="10">
    <location>
        <begin position="1288"/>
        <end position="1339"/>
    </location>
</feature>
<evidence type="ECO:0000256" key="8">
    <source>
        <dbReference type="ARBA" id="ARBA00023125"/>
    </source>
</evidence>
<feature type="compositionally biased region" description="Low complexity" evidence="11">
    <location>
        <begin position="120"/>
        <end position="131"/>
    </location>
</feature>
<feature type="region of interest" description="Disordered" evidence="11">
    <location>
        <begin position="116"/>
        <end position="146"/>
    </location>
</feature>
<feature type="domain" description="Helicase C-terminal" evidence="13">
    <location>
        <begin position="1069"/>
        <end position="1228"/>
    </location>
</feature>
<feature type="region of interest" description="Disordered" evidence="11">
    <location>
        <begin position="21"/>
        <end position="41"/>
    </location>
</feature>
<evidence type="ECO:0000256" key="7">
    <source>
        <dbReference type="ARBA" id="ARBA00022853"/>
    </source>
</evidence>
<dbReference type="EMBL" id="CAJNOH010000005">
    <property type="protein sequence ID" value="CAF0733600.1"/>
    <property type="molecule type" value="Genomic_DNA"/>
</dbReference>
<evidence type="ECO:0000256" key="6">
    <source>
        <dbReference type="ARBA" id="ARBA00022840"/>
    </source>
</evidence>
<dbReference type="InterPro" id="IPR000330">
    <property type="entry name" value="SNF2_N"/>
</dbReference>
<evidence type="ECO:0000256" key="2">
    <source>
        <dbReference type="ARBA" id="ARBA00009220"/>
    </source>
</evidence>
<dbReference type="PANTHER" id="PTHR45685:SF1">
    <property type="entry name" value="HELICASE SRCAP"/>
    <property type="match status" value="1"/>
</dbReference>
<evidence type="ECO:0000313" key="16">
    <source>
        <dbReference type="Proteomes" id="UP000663854"/>
    </source>
</evidence>
<dbReference type="Gene3D" id="3.40.50.300">
    <property type="entry name" value="P-loop containing nucleotide triphosphate hydrolases"/>
    <property type="match status" value="1"/>
</dbReference>
<dbReference type="PROSITE" id="PS51204">
    <property type="entry name" value="HSA"/>
    <property type="match status" value="1"/>
</dbReference>
<feature type="region of interest" description="Disordered" evidence="11">
    <location>
        <begin position="313"/>
        <end position="332"/>
    </location>
</feature>
<dbReference type="InterPro" id="IPR014001">
    <property type="entry name" value="Helicase_ATP-bd"/>
</dbReference>
<dbReference type="GO" id="GO:0042393">
    <property type="term" value="F:histone binding"/>
    <property type="evidence" value="ECO:0007669"/>
    <property type="project" value="TreeGrafter"/>
</dbReference>
<evidence type="ECO:0000313" key="15">
    <source>
        <dbReference type="EMBL" id="CAF0733600.1"/>
    </source>
</evidence>
<dbReference type="Gene3D" id="3.40.50.10810">
    <property type="entry name" value="Tandem AAA-ATPase domain"/>
    <property type="match status" value="1"/>
</dbReference>
<feature type="region of interest" description="Disordered" evidence="11">
    <location>
        <begin position="1593"/>
        <end position="1616"/>
    </location>
</feature>
<dbReference type="GO" id="GO:0003677">
    <property type="term" value="F:DNA binding"/>
    <property type="evidence" value="ECO:0007669"/>
    <property type="project" value="UniProtKB-KW"/>
</dbReference>
<accession>A0A813N8R0</accession>
<dbReference type="Pfam" id="PF00271">
    <property type="entry name" value="Helicase_C"/>
    <property type="match status" value="1"/>
</dbReference>
<feature type="compositionally biased region" description="Polar residues" evidence="11">
    <location>
        <begin position="26"/>
        <end position="40"/>
    </location>
</feature>
<dbReference type="CDD" id="cd18003">
    <property type="entry name" value="DEXQc_SRCAP"/>
    <property type="match status" value="1"/>
</dbReference>
<comment type="similarity">
    <text evidence="2">Belongs to the SNF2/RAD54 helicase family. SWR1 subfamily.</text>
</comment>
<evidence type="ECO:0000259" key="14">
    <source>
        <dbReference type="PROSITE" id="PS51204"/>
    </source>
</evidence>
<evidence type="ECO:0000256" key="3">
    <source>
        <dbReference type="ARBA" id="ARBA00022741"/>
    </source>
</evidence>
<comment type="subcellular location">
    <subcellularLocation>
        <location evidence="1">Nucleus</location>
    </subcellularLocation>
</comment>
<dbReference type="InterPro" id="IPR050520">
    <property type="entry name" value="INO80/SWR1_helicase"/>
</dbReference>
<protein>
    <submittedName>
        <fullName evidence="15">Uncharacterized protein</fullName>
    </submittedName>
</protein>
<evidence type="ECO:0000256" key="1">
    <source>
        <dbReference type="ARBA" id="ARBA00004123"/>
    </source>
</evidence>
<dbReference type="SMART" id="SM00487">
    <property type="entry name" value="DEXDc"/>
    <property type="match status" value="1"/>
</dbReference>
<feature type="compositionally biased region" description="Basic and acidic residues" evidence="11">
    <location>
        <begin position="380"/>
        <end position="393"/>
    </location>
</feature>
<evidence type="ECO:0000259" key="13">
    <source>
        <dbReference type="PROSITE" id="PS51194"/>
    </source>
</evidence>
<dbReference type="SMART" id="SM00490">
    <property type="entry name" value="HELICc"/>
    <property type="match status" value="1"/>
</dbReference>
<dbReference type="GO" id="GO:0016887">
    <property type="term" value="F:ATP hydrolysis activity"/>
    <property type="evidence" value="ECO:0007669"/>
    <property type="project" value="TreeGrafter"/>
</dbReference>
<comment type="caution">
    <text evidence="15">The sequence shown here is derived from an EMBL/GenBank/DDBJ whole genome shotgun (WGS) entry which is preliminary data.</text>
</comment>
<dbReference type="PROSITE" id="PS51192">
    <property type="entry name" value="HELICASE_ATP_BIND_1"/>
    <property type="match status" value="1"/>
</dbReference>
<name>A0A813N8R0_9BILA</name>
<keyword evidence="4" id="KW-0378">Hydrolase</keyword>
<keyword evidence="6" id="KW-0067">ATP-binding</keyword>
<dbReference type="SMART" id="SM00573">
    <property type="entry name" value="HSA"/>
    <property type="match status" value="1"/>
</dbReference>
<evidence type="ECO:0000256" key="11">
    <source>
        <dbReference type="SAM" id="MobiDB-lite"/>
    </source>
</evidence>
<keyword evidence="3" id="KW-0547">Nucleotide-binding</keyword>
<feature type="region of interest" description="Disordered" evidence="11">
    <location>
        <begin position="1551"/>
        <end position="1571"/>
    </location>
</feature>
<dbReference type="Pfam" id="PF00176">
    <property type="entry name" value="SNF2-rel_dom"/>
    <property type="match status" value="1"/>
</dbReference>
<feature type="domain" description="HSA" evidence="14">
    <location>
        <begin position="176"/>
        <end position="248"/>
    </location>
</feature>
<dbReference type="GO" id="GO:0006338">
    <property type="term" value="P:chromatin remodeling"/>
    <property type="evidence" value="ECO:0007669"/>
    <property type="project" value="TreeGrafter"/>
</dbReference>
<feature type="compositionally biased region" description="Acidic residues" evidence="11">
    <location>
        <begin position="394"/>
        <end position="407"/>
    </location>
</feature>
<proteinExistence type="inferred from homology"/>
<dbReference type="InterPro" id="IPR001650">
    <property type="entry name" value="Helicase_C-like"/>
</dbReference>
<evidence type="ECO:0000256" key="4">
    <source>
        <dbReference type="ARBA" id="ARBA00022801"/>
    </source>
</evidence>
<dbReference type="PROSITE" id="PS51194">
    <property type="entry name" value="HELICASE_CTER"/>
    <property type="match status" value="1"/>
</dbReference>
<organism evidence="15 16">
    <name type="scientific">Rotaria sordida</name>
    <dbReference type="NCBI Taxonomy" id="392033"/>
    <lineage>
        <taxon>Eukaryota</taxon>
        <taxon>Metazoa</taxon>
        <taxon>Spiralia</taxon>
        <taxon>Gnathifera</taxon>
        <taxon>Rotifera</taxon>
        <taxon>Eurotatoria</taxon>
        <taxon>Bdelloidea</taxon>
        <taxon>Philodinida</taxon>
        <taxon>Philodinidae</taxon>
        <taxon>Rotaria</taxon>
    </lineage>
</organism>
<keyword evidence="5" id="KW-0347">Helicase</keyword>
<dbReference type="PANTHER" id="PTHR45685">
    <property type="entry name" value="HELICASE SRCAP-RELATED"/>
    <property type="match status" value="1"/>
</dbReference>
<keyword evidence="8" id="KW-0238">DNA-binding</keyword>
<reference evidence="15" key="1">
    <citation type="submission" date="2021-02" db="EMBL/GenBank/DDBJ databases">
        <authorList>
            <person name="Nowell W R."/>
        </authorList>
    </citation>
    <scope>NUCLEOTIDE SEQUENCE</scope>
</reference>
<dbReference type="InterPro" id="IPR049730">
    <property type="entry name" value="SNF2/RAD54-like_C"/>
</dbReference>
<dbReference type="SUPFAM" id="SSF52540">
    <property type="entry name" value="P-loop containing nucleoside triphosphate hydrolases"/>
    <property type="match status" value="2"/>
</dbReference>
<gene>
    <name evidence="15" type="ORF">PYM288_LOCUS1121</name>
</gene>
<dbReference type="Proteomes" id="UP000663854">
    <property type="component" value="Unassembled WGS sequence"/>
</dbReference>
<feature type="region of interest" description="Disordered" evidence="11">
    <location>
        <begin position="380"/>
        <end position="407"/>
    </location>
</feature>